<keyword evidence="1" id="KW-0805">Transcription regulation</keyword>
<accession>A0A1L1PLD6</accession>
<proteinExistence type="predicted"/>
<dbReference type="InterPro" id="IPR050707">
    <property type="entry name" value="HTH_MetabolicPath_Reg"/>
</dbReference>
<protein>
    <submittedName>
        <fullName evidence="6">Putative transcriptional regulator</fullName>
    </submittedName>
</protein>
<dbReference type="RefSeq" id="WP_009519533.1">
    <property type="nucleotide sequence ID" value="NZ_CCAE010000047.1"/>
</dbReference>
<dbReference type="Proteomes" id="UP000028878">
    <property type="component" value="Unassembled WGS sequence"/>
</dbReference>
<dbReference type="GO" id="GO:0003700">
    <property type="term" value="F:DNA-binding transcription factor activity"/>
    <property type="evidence" value="ECO:0007669"/>
    <property type="project" value="TreeGrafter"/>
</dbReference>
<feature type="domain" description="HTH iclR-type" evidence="4">
    <location>
        <begin position="22"/>
        <end position="83"/>
    </location>
</feature>
<evidence type="ECO:0000313" key="7">
    <source>
        <dbReference type="Proteomes" id="UP000028878"/>
    </source>
</evidence>
<dbReference type="InterPro" id="IPR029016">
    <property type="entry name" value="GAF-like_dom_sf"/>
</dbReference>
<reference evidence="7" key="2">
    <citation type="submission" date="2014-11" db="EMBL/GenBank/DDBJ databases">
        <title>Draft genome sequence of Hydrogenophaga intermedia S1.</title>
        <authorList>
            <person name="Gan H.M."/>
            <person name="Chew T.H."/>
            <person name="Stolz A."/>
        </authorList>
    </citation>
    <scope>NUCLEOTIDE SEQUENCE [LARGE SCALE GENOMIC DNA]</scope>
    <source>
        <strain evidence="7">S1</strain>
    </source>
</reference>
<dbReference type="EMBL" id="CCAE010000047">
    <property type="protein sequence ID" value="CDN89584.1"/>
    <property type="molecule type" value="Genomic_DNA"/>
</dbReference>
<reference evidence="7" key="1">
    <citation type="submission" date="2014-02" db="EMBL/GenBank/DDBJ databases">
        <authorList>
            <person name="Gan H."/>
        </authorList>
    </citation>
    <scope>NUCLEOTIDE SEQUENCE [LARGE SCALE GENOMIC DNA]</scope>
    <source>
        <strain evidence="7">S1</strain>
    </source>
</reference>
<dbReference type="SUPFAM" id="SSF55781">
    <property type="entry name" value="GAF domain-like"/>
    <property type="match status" value="1"/>
</dbReference>
<evidence type="ECO:0000256" key="2">
    <source>
        <dbReference type="ARBA" id="ARBA00023125"/>
    </source>
</evidence>
<evidence type="ECO:0000313" key="6">
    <source>
        <dbReference type="EMBL" id="CDN89584.1"/>
    </source>
</evidence>
<sequence>MDTLARAVTAHTPMEEKSRRGIQSIEIGSALLLELARKVRPVALKDLAKAAGMTAGKAHPYMVSFLKVGFVSQNDAGQYELGPLALQLGLIKLQRMDPVKEASAVLEQLAHATGQSVALVVWGNLGPTIVRMEEPIQPLHVNLRTGTVMSLTSTATGRLFAAYLPPKVVERLLAEDLARSNYGTTPTPVHTIQDLEPTLAEIRQHGLSRTRGQPIPGIDALCAPVFDAEGHIVLGVLVMGPSATFDSEWNGGIAKPLLACAAEITRRVGGAK</sequence>
<keyword evidence="3" id="KW-0804">Transcription</keyword>
<dbReference type="Pfam" id="PF01614">
    <property type="entry name" value="IclR_C"/>
    <property type="match status" value="1"/>
</dbReference>
<dbReference type="Gene3D" id="3.30.450.40">
    <property type="match status" value="1"/>
</dbReference>
<organism evidence="6 7">
    <name type="scientific">Hydrogenophaga intermedia</name>
    <dbReference type="NCBI Taxonomy" id="65786"/>
    <lineage>
        <taxon>Bacteria</taxon>
        <taxon>Pseudomonadati</taxon>
        <taxon>Pseudomonadota</taxon>
        <taxon>Betaproteobacteria</taxon>
        <taxon>Burkholderiales</taxon>
        <taxon>Comamonadaceae</taxon>
        <taxon>Hydrogenophaga</taxon>
    </lineage>
</organism>
<evidence type="ECO:0000256" key="3">
    <source>
        <dbReference type="ARBA" id="ARBA00023163"/>
    </source>
</evidence>
<name>A0A1L1PLD6_HYDIT</name>
<dbReference type="InterPro" id="IPR036388">
    <property type="entry name" value="WH-like_DNA-bd_sf"/>
</dbReference>
<dbReference type="Gene3D" id="1.10.10.10">
    <property type="entry name" value="Winged helix-like DNA-binding domain superfamily/Winged helix DNA-binding domain"/>
    <property type="match status" value="1"/>
</dbReference>
<dbReference type="GO" id="GO:0045892">
    <property type="term" value="P:negative regulation of DNA-templated transcription"/>
    <property type="evidence" value="ECO:0007669"/>
    <property type="project" value="TreeGrafter"/>
</dbReference>
<dbReference type="GO" id="GO:0003677">
    <property type="term" value="F:DNA binding"/>
    <property type="evidence" value="ECO:0007669"/>
    <property type="project" value="UniProtKB-KW"/>
</dbReference>
<dbReference type="SMART" id="SM00346">
    <property type="entry name" value="HTH_ICLR"/>
    <property type="match status" value="1"/>
</dbReference>
<dbReference type="PANTHER" id="PTHR30136:SF8">
    <property type="entry name" value="TRANSCRIPTIONAL REGULATORY PROTEIN"/>
    <property type="match status" value="1"/>
</dbReference>
<dbReference type="InterPro" id="IPR014757">
    <property type="entry name" value="Tscrpt_reg_IclR_C"/>
</dbReference>
<gene>
    <name evidence="6" type="ORF">BN948_04023</name>
</gene>
<dbReference type="PANTHER" id="PTHR30136">
    <property type="entry name" value="HELIX-TURN-HELIX TRANSCRIPTIONAL REGULATOR, ICLR FAMILY"/>
    <property type="match status" value="1"/>
</dbReference>
<feature type="domain" description="IclR-ED" evidence="5">
    <location>
        <begin position="84"/>
        <end position="270"/>
    </location>
</feature>
<dbReference type="InterPro" id="IPR036390">
    <property type="entry name" value="WH_DNA-bd_sf"/>
</dbReference>
<dbReference type="AlphaFoldDB" id="A0A1L1PLD6"/>
<evidence type="ECO:0000259" key="4">
    <source>
        <dbReference type="PROSITE" id="PS51077"/>
    </source>
</evidence>
<dbReference type="InterPro" id="IPR005471">
    <property type="entry name" value="Tscrpt_reg_IclR_N"/>
</dbReference>
<keyword evidence="2" id="KW-0238">DNA-binding</keyword>
<dbReference type="Pfam" id="PF09339">
    <property type="entry name" value="HTH_IclR"/>
    <property type="match status" value="1"/>
</dbReference>
<dbReference type="PROSITE" id="PS51077">
    <property type="entry name" value="HTH_ICLR"/>
    <property type="match status" value="1"/>
</dbReference>
<dbReference type="SUPFAM" id="SSF46785">
    <property type="entry name" value="Winged helix' DNA-binding domain"/>
    <property type="match status" value="1"/>
</dbReference>
<evidence type="ECO:0000256" key="1">
    <source>
        <dbReference type="ARBA" id="ARBA00023015"/>
    </source>
</evidence>
<keyword evidence="7" id="KW-1185">Reference proteome</keyword>
<dbReference type="PROSITE" id="PS51078">
    <property type="entry name" value="ICLR_ED"/>
    <property type="match status" value="1"/>
</dbReference>
<evidence type="ECO:0000259" key="5">
    <source>
        <dbReference type="PROSITE" id="PS51078"/>
    </source>
</evidence>